<name>A0A8S9RC33_BRACR</name>
<reference evidence="2" key="1">
    <citation type="submission" date="2019-12" db="EMBL/GenBank/DDBJ databases">
        <title>Genome sequencing and annotation of Brassica cretica.</title>
        <authorList>
            <person name="Studholme D.J."/>
            <person name="Sarris P."/>
        </authorList>
    </citation>
    <scope>NUCLEOTIDE SEQUENCE</scope>
    <source>
        <strain evidence="2">PFS-109/04</strain>
        <tissue evidence="2">Leaf</tissue>
    </source>
</reference>
<proteinExistence type="predicted"/>
<feature type="region of interest" description="Disordered" evidence="1">
    <location>
        <begin position="1"/>
        <end position="45"/>
    </location>
</feature>
<dbReference type="Proteomes" id="UP000712600">
    <property type="component" value="Unassembled WGS sequence"/>
</dbReference>
<gene>
    <name evidence="2" type="ORF">F2Q69_00060304</name>
</gene>
<evidence type="ECO:0000256" key="1">
    <source>
        <dbReference type="SAM" id="MobiDB-lite"/>
    </source>
</evidence>
<dbReference type="AlphaFoldDB" id="A0A8S9RC33"/>
<protein>
    <submittedName>
        <fullName evidence="2">Uncharacterized protein</fullName>
    </submittedName>
</protein>
<organism evidence="2 3">
    <name type="scientific">Brassica cretica</name>
    <name type="common">Mustard</name>
    <dbReference type="NCBI Taxonomy" id="69181"/>
    <lineage>
        <taxon>Eukaryota</taxon>
        <taxon>Viridiplantae</taxon>
        <taxon>Streptophyta</taxon>
        <taxon>Embryophyta</taxon>
        <taxon>Tracheophyta</taxon>
        <taxon>Spermatophyta</taxon>
        <taxon>Magnoliopsida</taxon>
        <taxon>eudicotyledons</taxon>
        <taxon>Gunneridae</taxon>
        <taxon>Pentapetalae</taxon>
        <taxon>rosids</taxon>
        <taxon>malvids</taxon>
        <taxon>Brassicales</taxon>
        <taxon>Brassicaceae</taxon>
        <taxon>Brassiceae</taxon>
        <taxon>Brassica</taxon>
    </lineage>
</organism>
<evidence type="ECO:0000313" key="2">
    <source>
        <dbReference type="EMBL" id="KAF3570252.1"/>
    </source>
</evidence>
<feature type="compositionally biased region" description="Polar residues" evidence="1">
    <location>
        <begin position="1"/>
        <end position="10"/>
    </location>
</feature>
<evidence type="ECO:0000313" key="3">
    <source>
        <dbReference type="Proteomes" id="UP000712600"/>
    </source>
</evidence>
<comment type="caution">
    <text evidence="2">The sequence shown here is derived from an EMBL/GenBank/DDBJ whole genome shotgun (WGS) entry which is preliminary data.</text>
</comment>
<dbReference type="EMBL" id="QGKX02000095">
    <property type="protein sequence ID" value="KAF3570252.1"/>
    <property type="molecule type" value="Genomic_DNA"/>
</dbReference>
<sequence length="259" mass="27578">MDPFNGNSQDPPSPVIESQPKSSGVAVEGEALRQTPAPDPRWPYLGHWSSPELIIPVTPPSLVKETESDAPSASTTDPPLVTETTGTPPASAIIIISPQTTAFPSPATLAVTNTKSPLPPGSLTHELNVVAEVTLAPDDSVNVISEIEDSEAESDKDNEAESNKGIAFVRSIGAWSKPLRFTPPHTPSEPATQRLIISEAVKSQIDSFWPFLGETSTNGQKQKKGKLFPVQAAPQLPVRKFPPPVPRKMEAFGFLGLPG</sequence>
<feature type="region of interest" description="Disordered" evidence="1">
    <location>
        <begin position="58"/>
        <end position="87"/>
    </location>
</feature>
<accession>A0A8S9RC33</accession>